<feature type="domain" description="DUF5931" evidence="6">
    <location>
        <begin position="63"/>
        <end position="228"/>
    </location>
</feature>
<dbReference type="SUPFAM" id="SSF55874">
    <property type="entry name" value="ATPase domain of HSP90 chaperone/DNA topoisomerase II/histidine kinase"/>
    <property type="match status" value="1"/>
</dbReference>
<dbReference type="GO" id="GO:0000160">
    <property type="term" value="P:phosphorelay signal transduction system"/>
    <property type="evidence" value="ECO:0007669"/>
    <property type="project" value="UniProtKB-KW"/>
</dbReference>
<evidence type="ECO:0000313" key="7">
    <source>
        <dbReference type="EMBL" id="AVL99438.1"/>
    </source>
</evidence>
<evidence type="ECO:0000256" key="1">
    <source>
        <dbReference type="ARBA" id="ARBA00022679"/>
    </source>
</evidence>
<evidence type="ECO:0000256" key="3">
    <source>
        <dbReference type="ARBA" id="ARBA00023012"/>
    </source>
</evidence>
<dbReference type="PANTHER" id="PTHR24421">
    <property type="entry name" value="NITRATE/NITRITE SENSOR PROTEIN NARX-RELATED"/>
    <property type="match status" value="1"/>
</dbReference>
<name>A0A2S0KCN1_9ACTN</name>
<dbReference type="NCBIfam" id="NF047322">
    <property type="entry name" value="HK_morpho_MacS"/>
    <property type="match status" value="1"/>
</dbReference>
<evidence type="ECO:0000256" key="2">
    <source>
        <dbReference type="ARBA" id="ARBA00022777"/>
    </source>
</evidence>
<feature type="transmembrane region" description="Helical" evidence="4">
    <location>
        <begin position="163"/>
        <end position="190"/>
    </location>
</feature>
<keyword evidence="2 7" id="KW-0418">Kinase</keyword>
<evidence type="ECO:0000259" key="6">
    <source>
        <dbReference type="Pfam" id="PF19354"/>
    </source>
</evidence>
<sequence>MPQHRGRRRRGRRHRDRRVVALTYCSEDPPVSTSRSRLTPATGIDRLYPESWRELDDDDPVGPLWRGAQIFRLVGFVYALGFNIAINNDLAHPQFTWLLFAALTVANVLFAAGYVVGVWRTWWCVAGELALFVAAMLSTLYVAGPEWIAGNQSWPTTLWCSSAVLSAALMGGAWTGAGAGALIGLTNFAVKGEVVINFGKNATFLLLVVSGMAVGLAASRARVSHEKLTAAVHVAVQAAERERLARQVHDGVLQALALISRRGREIGGPTAELAALAADQELRLRRLIAEGSTATPAPRSGRTDLGAALRIRSTDNVSVSTPADPVVLPTLAANEILAAVDNILDNTRLHAGPGAASFILLEDLDDAVVLSVRDDGCGIPEGRLRQATGEGRMGISRSIIGRIETLGGSISLESAPGAGTEWEMTIPVNRADPDVSRRSGR</sequence>
<evidence type="ECO:0000313" key="8">
    <source>
        <dbReference type="Proteomes" id="UP000239814"/>
    </source>
</evidence>
<keyword evidence="4" id="KW-0472">Membrane</keyword>
<dbReference type="InterPro" id="IPR003594">
    <property type="entry name" value="HATPase_dom"/>
</dbReference>
<keyword evidence="4" id="KW-0812">Transmembrane</keyword>
<proteinExistence type="predicted"/>
<feature type="transmembrane region" description="Helical" evidence="4">
    <location>
        <begin position="202"/>
        <end position="219"/>
    </location>
</feature>
<dbReference type="InterPro" id="IPR036890">
    <property type="entry name" value="HATPase_C_sf"/>
</dbReference>
<dbReference type="Pfam" id="PF19354">
    <property type="entry name" value="DUF5931"/>
    <property type="match status" value="1"/>
</dbReference>
<dbReference type="Proteomes" id="UP000239814">
    <property type="component" value="Chromosome"/>
</dbReference>
<dbReference type="GO" id="GO:0016301">
    <property type="term" value="F:kinase activity"/>
    <property type="evidence" value="ECO:0007669"/>
    <property type="project" value="UniProtKB-KW"/>
</dbReference>
<feature type="transmembrane region" description="Helical" evidence="4">
    <location>
        <begin position="122"/>
        <end position="143"/>
    </location>
</feature>
<dbReference type="Pfam" id="PF02518">
    <property type="entry name" value="HATPase_c"/>
    <property type="match status" value="1"/>
</dbReference>
<keyword evidence="1" id="KW-0808">Transferase</keyword>
<dbReference type="KEGG" id="git:C6V83_03220"/>
<feature type="transmembrane region" description="Helical" evidence="4">
    <location>
        <begin position="94"/>
        <end position="115"/>
    </location>
</feature>
<evidence type="ECO:0000259" key="5">
    <source>
        <dbReference type="Pfam" id="PF02518"/>
    </source>
</evidence>
<keyword evidence="4" id="KW-1133">Transmembrane helix</keyword>
<gene>
    <name evidence="7" type="ORF">C6V83_03220</name>
</gene>
<reference evidence="7 8" key="1">
    <citation type="submission" date="2018-03" db="EMBL/GenBank/DDBJ databases">
        <title>Characteristics and genome of n-alkane degrading marine bacteria Gordonia iterans isolated from crude oil contaminated in Tae-an, South Korea.</title>
        <authorList>
            <person name="Lee S.-S."/>
            <person name="Kim H."/>
        </authorList>
    </citation>
    <scope>NUCLEOTIDE SEQUENCE [LARGE SCALE GENOMIC DNA]</scope>
    <source>
        <strain evidence="7 8">Co17</strain>
    </source>
</reference>
<dbReference type="InterPro" id="IPR045975">
    <property type="entry name" value="DUF5931"/>
</dbReference>
<dbReference type="InterPro" id="IPR050482">
    <property type="entry name" value="Sensor_HK_TwoCompSys"/>
</dbReference>
<dbReference type="OrthoDB" id="5181554at2"/>
<dbReference type="CDD" id="cd00075">
    <property type="entry name" value="HATPase"/>
    <property type="match status" value="1"/>
</dbReference>
<protein>
    <submittedName>
        <fullName evidence="7">Sensor histidine kinase</fullName>
    </submittedName>
</protein>
<evidence type="ECO:0000256" key="4">
    <source>
        <dbReference type="SAM" id="Phobius"/>
    </source>
</evidence>
<dbReference type="Gene3D" id="3.30.565.10">
    <property type="entry name" value="Histidine kinase-like ATPase, C-terminal domain"/>
    <property type="match status" value="1"/>
</dbReference>
<feature type="transmembrane region" description="Helical" evidence="4">
    <location>
        <begin position="70"/>
        <end position="88"/>
    </location>
</feature>
<dbReference type="EMBL" id="CP027433">
    <property type="protein sequence ID" value="AVL99438.1"/>
    <property type="molecule type" value="Genomic_DNA"/>
</dbReference>
<feature type="domain" description="Histidine kinase/HSP90-like ATPase" evidence="5">
    <location>
        <begin position="337"/>
        <end position="429"/>
    </location>
</feature>
<keyword evidence="8" id="KW-1185">Reference proteome</keyword>
<keyword evidence="3" id="KW-0902">Two-component regulatory system</keyword>
<dbReference type="PANTHER" id="PTHR24421:SF61">
    <property type="entry name" value="OXYGEN SENSOR HISTIDINE KINASE NREB"/>
    <property type="match status" value="1"/>
</dbReference>
<accession>A0A2S0KCN1</accession>
<organism evidence="7 8">
    <name type="scientific">Gordonia iterans</name>
    <dbReference type="NCBI Taxonomy" id="1004901"/>
    <lineage>
        <taxon>Bacteria</taxon>
        <taxon>Bacillati</taxon>
        <taxon>Actinomycetota</taxon>
        <taxon>Actinomycetes</taxon>
        <taxon>Mycobacteriales</taxon>
        <taxon>Gordoniaceae</taxon>
        <taxon>Gordonia</taxon>
    </lineage>
</organism>
<dbReference type="AlphaFoldDB" id="A0A2S0KCN1"/>